<keyword evidence="2" id="KW-0456">Lyase</keyword>
<dbReference type="InterPro" id="IPR000192">
    <property type="entry name" value="Aminotrans_V_dom"/>
</dbReference>
<dbReference type="InterPro" id="IPR015422">
    <property type="entry name" value="PyrdxlP-dep_Trfase_small"/>
</dbReference>
<dbReference type="PANTHER" id="PTHR43586">
    <property type="entry name" value="CYSTEINE DESULFURASE"/>
    <property type="match status" value="1"/>
</dbReference>
<dbReference type="InterPro" id="IPR015421">
    <property type="entry name" value="PyrdxlP-dep_Trfase_major"/>
</dbReference>
<dbReference type="Gene3D" id="3.40.640.10">
    <property type="entry name" value="Type I PLP-dependent aspartate aminotransferase-like (Major domain)"/>
    <property type="match status" value="1"/>
</dbReference>
<protein>
    <submittedName>
        <fullName evidence="2">Selenocysteine lyase/cysteine desulfurase</fullName>
    </submittedName>
</protein>
<evidence type="ECO:0000259" key="1">
    <source>
        <dbReference type="Pfam" id="PF00266"/>
    </source>
</evidence>
<dbReference type="GO" id="GO:0016829">
    <property type="term" value="F:lyase activity"/>
    <property type="evidence" value="ECO:0007669"/>
    <property type="project" value="UniProtKB-KW"/>
</dbReference>
<dbReference type="Gene3D" id="3.90.1150.10">
    <property type="entry name" value="Aspartate Aminotransferase, domain 1"/>
    <property type="match status" value="1"/>
</dbReference>
<dbReference type="RefSeq" id="WP_100346135.1">
    <property type="nucleotide sequence ID" value="NZ_PGFB01000007.1"/>
</dbReference>
<dbReference type="Pfam" id="PF00266">
    <property type="entry name" value="Aminotran_5"/>
    <property type="match status" value="1"/>
</dbReference>
<organism evidence="2 3">
    <name type="scientific">Compostimonas suwonensis</name>
    <dbReference type="NCBI Taxonomy" id="1048394"/>
    <lineage>
        <taxon>Bacteria</taxon>
        <taxon>Bacillati</taxon>
        <taxon>Actinomycetota</taxon>
        <taxon>Actinomycetes</taxon>
        <taxon>Micrococcales</taxon>
        <taxon>Microbacteriaceae</taxon>
        <taxon>Compostimonas</taxon>
    </lineage>
</organism>
<proteinExistence type="predicted"/>
<dbReference type="Proteomes" id="UP000230161">
    <property type="component" value="Unassembled WGS sequence"/>
</dbReference>
<accession>A0A2M9BBC4</accession>
<dbReference type="AlphaFoldDB" id="A0A2M9BBC4"/>
<dbReference type="EMBL" id="PGFB01000007">
    <property type="protein sequence ID" value="PJJ55245.1"/>
    <property type="molecule type" value="Genomic_DNA"/>
</dbReference>
<sequence length="372" mass="39141">MDDPARTQHPTGTPHATRTARIDEARAHLAEAREQFGAGAGYLAACTLGIPTRGTRAAMNDDLDTWALGRVDARAYDESVRSARESFARLVGVPASRVSVGSQASVSIGMIAASLPDRAEVLCVDGDFSSAVFPFLAQAGRGVTVRHAPLAQLADAIRPTTTLVSFSAVQSATGEIASLERIVAAARAHGAATLCDTTQATGWLPIDASLFDTTVCHSYKWLCAPRGASFLTVSEEFAERLVPVHAGWYAGEEVWGSCYGPVMQLASDARRFDVSPAWPVWVGAAAALRFFAGLDGEAVRAHNSALGNALCAGLGIEARDQAIVTWPDAAGEGLRRLAAAGLTASGRAGRARVAFHLWNTMDDVERVLEAVA</sequence>
<dbReference type="PANTHER" id="PTHR43586:SF21">
    <property type="entry name" value="PYRIDOXAL PHOSPHATE (PLP)-DEPENDENT ASPARTATE AMINOTRANSFERASE SUPERFAMILY"/>
    <property type="match status" value="1"/>
</dbReference>
<dbReference type="SUPFAM" id="SSF53383">
    <property type="entry name" value="PLP-dependent transferases"/>
    <property type="match status" value="1"/>
</dbReference>
<keyword evidence="3" id="KW-1185">Reference proteome</keyword>
<name>A0A2M9BBC4_9MICO</name>
<evidence type="ECO:0000313" key="2">
    <source>
        <dbReference type="EMBL" id="PJJ55245.1"/>
    </source>
</evidence>
<feature type="domain" description="Aminotransferase class V" evidence="1">
    <location>
        <begin position="78"/>
        <end position="314"/>
    </location>
</feature>
<evidence type="ECO:0000313" key="3">
    <source>
        <dbReference type="Proteomes" id="UP000230161"/>
    </source>
</evidence>
<gene>
    <name evidence="2" type="ORF">CLV54_3383</name>
</gene>
<dbReference type="InterPro" id="IPR015424">
    <property type="entry name" value="PyrdxlP-dep_Trfase"/>
</dbReference>
<reference evidence="2 3" key="1">
    <citation type="submission" date="2017-11" db="EMBL/GenBank/DDBJ databases">
        <title>Genomic Encyclopedia of Archaeal and Bacterial Type Strains, Phase II (KMG-II): From Individual Species to Whole Genera.</title>
        <authorList>
            <person name="Goeker M."/>
        </authorList>
    </citation>
    <scope>NUCLEOTIDE SEQUENCE [LARGE SCALE GENOMIC DNA]</scope>
    <source>
        <strain evidence="2 3">DSM 25625</strain>
    </source>
</reference>
<comment type="caution">
    <text evidence="2">The sequence shown here is derived from an EMBL/GenBank/DDBJ whole genome shotgun (WGS) entry which is preliminary data.</text>
</comment>
<dbReference type="OrthoDB" id="250246at2"/>